<gene>
    <name evidence="10" type="ORF">HOLleu_14299</name>
</gene>
<dbReference type="Pfam" id="PF08742">
    <property type="entry name" value="C8"/>
    <property type="match status" value="1"/>
</dbReference>
<dbReference type="InterPro" id="IPR015817">
    <property type="entry name" value="Vitellinogen_open_b-sht_sub1"/>
</dbReference>
<feature type="signal peptide" evidence="7">
    <location>
        <begin position="1"/>
        <end position="18"/>
    </location>
</feature>
<dbReference type="InterPro" id="IPR015255">
    <property type="entry name" value="Vitellinogen_open_b-sht"/>
</dbReference>
<comment type="caution">
    <text evidence="5">Lacks conserved residue(s) required for the propagation of feature annotation.</text>
</comment>
<proteinExistence type="predicted"/>
<evidence type="ECO:0000256" key="3">
    <source>
        <dbReference type="ARBA" id="ARBA00023157"/>
    </source>
</evidence>
<dbReference type="GO" id="GO:0045735">
    <property type="term" value="F:nutrient reservoir activity"/>
    <property type="evidence" value="ECO:0007669"/>
    <property type="project" value="UniProtKB-KW"/>
</dbReference>
<reference evidence="10" key="1">
    <citation type="submission" date="2021-10" db="EMBL/GenBank/DDBJ databases">
        <title>Tropical sea cucumber genome reveals ecological adaptation and Cuvierian tubules defense mechanism.</title>
        <authorList>
            <person name="Chen T."/>
        </authorList>
    </citation>
    <scope>NUCLEOTIDE SEQUENCE</scope>
    <source>
        <strain evidence="10">Nanhai2018</strain>
        <tissue evidence="10">Muscle</tissue>
    </source>
</reference>
<evidence type="ECO:0000256" key="2">
    <source>
        <dbReference type="ARBA" id="ARBA00022761"/>
    </source>
</evidence>
<evidence type="ECO:0000256" key="7">
    <source>
        <dbReference type="SAM" id="SignalP"/>
    </source>
</evidence>
<evidence type="ECO:0000313" key="10">
    <source>
        <dbReference type="EMBL" id="KAJ8040100.1"/>
    </source>
</evidence>
<dbReference type="InterPro" id="IPR015816">
    <property type="entry name" value="Vitellinogen_b-sht_N"/>
</dbReference>
<keyword evidence="2" id="KW-0758">Storage protein</keyword>
<dbReference type="Pfam" id="PF00094">
    <property type="entry name" value="VWD"/>
    <property type="match status" value="1"/>
</dbReference>
<dbReference type="Proteomes" id="UP001152320">
    <property type="component" value="Chromosome 6"/>
</dbReference>
<dbReference type="Gene3D" id="1.25.10.20">
    <property type="entry name" value="Vitellinogen, superhelical"/>
    <property type="match status" value="1"/>
</dbReference>
<dbReference type="Pfam" id="PF09172">
    <property type="entry name" value="Vit_open_b-sht"/>
    <property type="match status" value="1"/>
</dbReference>
<evidence type="ECO:0000256" key="6">
    <source>
        <dbReference type="SAM" id="Coils"/>
    </source>
</evidence>
<evidence type="ECO:0000256" key="1">
    <source>
        <dbReference type="ARBA" id="ARBA00022729"/>
    </source>
</evidence>
<dbReference type="SUPFAM" id="SSF48431">
    <property type="entry name" value="Lipovitellin-phosvitin complex, superhelical domain"/>
    <property type="match status" value="1"/>
</dbReference>
<dbReference type="SMART" id="SM01169">
    <property type="entry name" value="DUF1943"/>
    <property type="match status" value="1"/>
</dbReference>
<dbReference type="InterPro" id="IPR015819">
    <property type="entry name" value="Lipid_transp_b-sht_shell"/>
</dbReference>
<dbReference type="GO" id="GO:0005319">
    <property type="term" value="F:lipid transporter activity"/>
    <property type="evidence" value="ECO:0007669"/>
    <property type="project" value="InterPro"/>
</dbReference>
<dbReference type="SUPFAM" id="SSF56968">
    <property type="entry name" value="Lipovitellin-phosvitin complex, beta-sheet shell regions"/>
    <property type="match status" value="2"/>
</dbReference>
<keyword evidence="11" id="KW-1185">Reference proteome</keyword>
<comment type="caution">
    <text evidence="10">The sequence shown here is derived from an EMBL/GenBank/DDBJ whole genome shotgun (WGS) entry which is preliminary data.</text>
</comment>
<keyword evidence="6" id="KW-0175">Coiled coil</keyword>
<dbReference type="SMART" id="SM00638">
    <property type="entry name" value="LPD_N"/>
    <property type="match status" value="1"/>
</dbReference>
<dbReference type="InterPro" id="IPR050733">
    <property type="entry name" value="Vitellogenin/Apolipophorin"/>
</dbReference>
<sequence length="3156" mass="355522">MDVRGLVLLLGCLSCAFAVPLSSSTQCDTKCIVPSGFKEGRTYVYSYSTKTSAYIQGEQYGYSNLTVSCEARLEVIGTCEIVLELSDISVEETDRNGNTITSPNENAFRTHLTRNRLRFAMQAGKVTSVCPSSDEAVWATNFKRGVLSSLQLTLPDSVPGREILMESTVSGICQTEVTAEDSERVSKMKDFKLCEDRFNAMPWLMYGIKLLPQAPTSSLMVSEQLCRQEHNSGNYVTFSECEEVHILKPISDQESGPATFVRQTLTFDRIIKALSNHQLEGIEERKSIIFEHHKHMEESKMDDSVANGLISQLCESLAGGVDTDTAKLYPALINEMRRLESSTLAGVLAAATCEGYQTTLEQILRDALGECKSSGCTEIMVNLIQDETIQDQTTIQKWIYALNFVDHPTKDMVSHLMQLAEEESIRTPLFLAVSSIINKYCTIVNLNCEEETEISTALDYFEALLGSKCRYQNKEEKRKMMIAIRALGNAGVFTRGLRKCFESESADMSLRIAAIQASSQVSCDAQNAKLPNGRLQKSQQQQRDSLIAILQKSSQDSELRITAYKALMVCPSQEILDVLDNLLNSEKSNQVGGYIVSHLKNIQASQDPLKANQRALLEDHPITAQFLDDPLKFSKNFELSWYNETTGNGLAGEADVIFSSNSFIPRQISLKGQVDALGYAFEAFELGGRMEGLQGVLERAFGSLSSYMGEDEEIRNKRSLIKDNKLDNLIEDFEVHEDSGAEGSIYLKIFGREMMFMDEEDIKAMLAPKDPNEYMMEIAMLAMGQTYEISRTAMLMESSLSIPLANGLELKFSINASSTERFKASGKLDVMGMVMKPRSMEIDGTLEPSSAVDVNCLMEVDAHCTRIGVNYEVSGHTATSLSGKISVEEGKNVQLKLRALEPEQKQELITISSKVSFLHQEELDIIPSSSLELTEEKICTGDFLENAIGMKICGESHYHETLEGENPLSGAYQFSLTAEKVEDDLESYDVEVSYNLKREMVDGEQQNTDIFHLYFGTPNTQKHRSYGIDFEFQRATKEFSGDLTCPYFDIVHLAGSRINDDNHKRLDITVTTSSAAEYSLYFNFEKTMSESGNNFYPTFRIRTPKFGTLEFVGSVIDTENQLSLDISVGGESRQFMTINGVTRKVEGNKKSQYDTDLTIGGEYVQGRIETSLMVRDGVYMIDATLSKQTIFGEDRSVTIAAKHKYSTRPMDVNQDFYITCEFSHSPDSNFRLDGDLEGTGLNSHSTFKFCYGQASCNSNKKIIISHNMEFEMEEQDLEGILTVSLQHPIQGTHLVLSHHAVSRHGHRNLTLSIIDEAQSVVMASVRLGAEYNSAGDSRQGSVELSLTTPESIKRLNQSWAKQESGEFTGVNIIQWQRNSSYETTVRYSKDGNTRYNVDVETKYPCGKVRSLHTHVDVLEDEITSQLIIYKDDEERFYMQSTVNRETTGDSGGSGSVRVRTPFHFLSDFLLGFQLNCHESAGFDTTLSFKQFPDEDTYALSIIHDKSSSGSVKDKRSQVVLTLPSSTFTLLGMVHQNEENSEKKAGISLKVQTEEREKIFGIEGKLINHSDDQQTDIFFRVNTTAPYHQNAVELTVTNPDDGFSFLLDIEYFAGKHFVTNISVDKKTDGFIFKTILNAPEQEAVLKLDHTFEAERLFNPHLSLDITSFDIDMTLLDVDLKLIQEYTANGRNHELQLAMTGPGKTLLFTSGVVRDESGFNYFIEVGNGEEVRLRIDLNTAIHVVGRFNANVELTATSIYAPEWPVQCGIHLEQQSADHTGVMIYFNVNEEPLFHFNVSVSASYNLLELTYKEEMMVLAKLPTSVNPNLHNFGMHIGKEERTTQDGLPEKAGSLSFFWGPEPNQQLTVSSASSVEKSDGTLQVDGSLVLVQPLRTTHLQPEYSLDYSVTKQGPNADFSLSFNHGDGGVSTLEISHSKEENDGNPNFLTSVTAAAKEGKTFQVSSDITPKGSGQFDSNFVFTMDDGDYHEQAELGMSFKILSEENVDSTFEITFEHSPSGMDLTSLTSIRNSDRQMYFGVESECSIPSLDSPLNLGFETELDKTTKTLMVHALGPANDIIIRGNVYDLTEGEKVSFRLETNNEINGEEKTFNVQIDHEDRAVDLIVETGEAERTIHFGYLNDSSIQVTLNKDDHQNAQTTLTVLNPHTLYTLITWDTTWPENFKEGALERMEMVKEKFEEDVEIYREIFQTISEGFDTYMTSAIIRNQDILEKMQEIKEGLKERLTEIGENYQEQRRTIKSKFVAFKEEARENLTPLIEEYKEMSLLGGSQMDIVLEHIKDEVTSYFEGASRALSGYQMSVMGSLVGHFLELQESVQEKIEMDLEMWENYKAERESRMERRREEINRMRVSWERSKENFLTKWREFTEIMSEMINVEAIEDMKLAFSINPAFTDSSRIHSEMMEVWEDIKSELEMIREKNAERRRLRTHDMQALRHMKMHFRAVRNVPSIGIKICSGEILKNLRDNIRTTLHEKMEQLIEWIVEENQGYKLLYDMEEGRIELWMYTDQRYDDLLSPPVNDPLGNLKVALGRLAEDFPLLDDMRKYKSQLYEDMDLVMAYLEEVAMPAFNEQMGGTNGMNLEDLWGWKAMINTFFYEMFSTNCMKGRAFLVGDQHYKTFDGSYYGFAGKCSFLLAQDFVDNTFTVAVEYNREEGTMSRSFVVIADGVTVELHGNRVFIGRNEVELPYAVSETVSITRDANNIYVIGRNGFTVTYNLRWEIFNVELGILYFGKTAGLFGNFNHEPNDDFVDSSGDIRPHVDEFARSWEIGKRCSSHLNKASTCDVSPQLEQNFICAQAFLDGLGPASNGHPAVNPEPYYTMCANITCKGLSEADFGAQLCGIFQAYTQECKSKGLTWIEMPKECNYCPVSEDEYVTYYPTYINVPRGSDVVIVVEQESCMAERSQQIIDLMDRVNTELKREGYRDNRFGVVGFGGAGIHKSAHAETINGELFGPAQGLLRSLRGMPFDGEGMSDAWEAISFAMNYPFRGGVAKHIIFMACSECPERSRAAGSLRIQKAMKDQDIKFTMVMDYTFNLGEKSAKENDEIFGMDTIGVYTDKLAGIDVDYFKGDPGLLHFVNQPNNPCTRLALATEGALFSADSMGTKKFKDVFSLWIVKHSFTEEGAVCTCVEQSNGFIQSICF</sequence>
<dbReference type="OrthoDB" id="6484170at2759"/>
<dbReference type="Gene3D" id="2.20.50.20">
    <property type="entry name" value="Lipovitellin. Chain A, domain 3"/>
    <property type="match status" value="1"/>
</dbReference>
<keyword evidence="3" id="KW-1015">Disulfide bond</keyword>
<evidence type="ECO:0000259" key="8">
    <source>
        <dbReference type="PROSITE" id="PS51211"/>
    </source>
</evidence>
<dbReference type="InterPro" id="IPR001846">
    <property type="entry name" value="VWF_type-D"/>
</dbReference>
<organism evidence="10 11">
    <name type="scientific">Holothuria leucospilota</name>
    <name type="common">Black long sea cucumber</name>
    <name type="synonym">Mertensiothuria leucospilota</name>
    <dbReference type="NCBI Taxonomy" id="206669"/>
    <lineage>
        <taxon>Eukaryota</taxon>
        <taxon>Metazoa</taxon>
        <taxon>Echinodermata</taxon>
        <taxon>Eleutherozoa</taxon>
        <taxon>Echinozoa</taxon>
        <taxon>Holothuroidea</taxon>
        <taxon>Aspidochirotacea</taxon>
        <taxon>Aspidochirotida</taxon>
        <taxon>Holothuriidae</taxon>
        <taxon>Holothuria</taxon>
    </lineage>
</organism>
<feature type="domain" description="VWFD" evidence="9">
    <location>
        <begin position="2621"/>
        <end position="2788"/>
    </location>
</feature>
<evidence type="ECO:0000259" key="9">
    <source>
        <dbReference type="PROSITE" id="PS51233"/>
    </source>
</evidence>
<feature type="chain" id="PRO_5040376981" evidence="7">
    <location>
        <begin position="19"/>
        <end position="3156"/>
    </location>
</feature>
<dbReference type="Gene3D" id="2.20.80.10">
    <property type="entry name" value="Lipovitellin-phosvitin complex, chain A, domain 4"/>
    <property type="match status" value="1"/>
</dbReference>
<feature type="coiled-coil region" evidence="6">
    <location>
        <begin position="2184"/>
        <end position="2254"/>
    </location>
</feature>
<dbReference type="PANTHER" id="PTHR23345">
    <property type="entry name" value="VITELLOGENIN-RELATED"/>
    <property type="match status" value="1"/>
</dbReference>
<accession>A0A9Q1C8H0</accession>
<dbReference type="SMART" id="SM00216">
    <property type="entry name" value="VWD"/>
    <property type="match status" value="1"/>
</dbReference>
<dbReference type="InterPro" id="IPR014853">
    <property type="entry name" value="VWF/SSPO/ZAN-like_Cys-rich_dom"/>
</dbReference>
<dbReference type="InterPro" id="IPR001747">
    <property type="entry name" value="Vitellogenin_N"/>
</dbReference>
<protein>
    <submittedName>
        <fullName evidence="10">Apolipophorin</fullName>
    </submittedName>
</protein>
<evidence type="ECO:0000256" key="5">
    <source>
        <dbReference type="PROSITE-ProRule" id="PRU00557"/>
    </source>
</evidence>
<feature type="domain" description="Vitellogenin" evidence="8">
    <location>
        <begin position="37"/>
        <end position="668"/>
    </location>
</feature>
<keyword evidence="1 7" id="KW-0732">Signal</keyword>
<dbReference type="PROSITE" id="PS51211">
    <property type="entry name" value="VITELLOGENIN"/>
    <property type="match status" value="1"/>
</dbReference>
<dbReference type="InterPro" id="IPR011030">
    <property type="entry name" value="Lipovitellin_superhlx_dom"/>
</dbReference>
<dbReference type="EMBL" id="JAIZAY010000006">
    <property type="protein sequence ID" value="KAJ8040100.1"/>
    <property type="molecule type" value="Genomic_DNA"/>
</dbReference>
<evidence type="ECO:0000256" key="4">
    <source>
        <dbReference type="ARBA" id="ARBA00023180"/>
    </source>
</evidence>
<dbReference type="PROSITE" id="PS51233">
    <property type="entry name" value="VWFD"/>
    <property type="match status" value="1"/>
</dbReference>
<keyword evidence="4" id="KW-0325">Glycoprotein</keyword>
<dbReference type="Gene3D" id="2.30.230.10">
    <property type="entry name" value="Lipovitellin, beta-sheet shell regions, chain A"/>
    <property type="match status" value="1"/>
</dbReference>
<dbReference type="Pfam" id="PF01347">
    <property type="entry name" value="Vitellogenin_N"/>
    <property type="match status" value="1"/>
</dbReference>
<dbReference type="PANTHER" id="PTHR23345:SF15">
    <property type="entry name" value="VITELLOGENIN 1-RELATED"/>
    <property type="match status" value="1"/>
</dbReference>
<name>A0A9Q1C8H0_HOLLE</name>
<evidence type="ECO:0000313" key="11">
    <source>
        <dbReference type="Proteomes" id="UP001152320"/>
    </source>
</evidence>